<sequence length="347" mass="38556">MDQDMTSVDIGVFAHNEAGRIGPMLESLFDQDIFADPAQSPYLHILANGCRDATVAEARAVVTARGMGNVAQIHDLSEGGKSRTWNRFVHDLSRPGAEMLVFMDADIHIPDTHVLRGLVEFVAARPDLAGASSNAVKDITYDPSLARGGLDRLIGAAGGTLNDWKDSICGQLYVLRAGDARSFHMPIGLPVEDGFVRAMVQTRNFTTEGQPETRLDGRDDLFHVYESERGIGALIRHQTRIVIGSAINTVIYNRIRNEAPEERSRDLARSAQDPDWLSSLLRQKLPRRPYGYVPVHFLVKRLQFWAKSPDKLKPKRLLVAIAGFGFDAIVYIRAQYAMWRGVGAGYW</sequence>
<accession>A0A443JZV5</accession>
<evidence type="ECO:0000313" key="1">
    <source>
        <dbReference type="EMBL" id="RWR26058.1"/>
    </source>
</evidence>
<comment type="caution">
    <text evidence="1">The sequence shown here is derived from an EMBL/GenBank/DDBJ whole genome shotgun (WGS) entry which is preliminary data.</text>
</comment>
<dbReference type="InterPro" id="IPR029044">
    <property type="entry name" value="Nucleotide-diphossugar_trans"/>
</dbReference>
<reference evidence="1 2" key="1">
    <citation type="submission" date="2019-01" db="EMBL/GenBank/DDBJ databases">
        <title>Sinorhodobacter populi sp. nov. isolated from the symptomatic bark tissue of Populus euramericana canker.</title>
        <authorList>
            <person name="Xu G."/>
        </authorList>
    </citation>
    <scope>NUCLEOTIDE SEQUENCE [LARGE SCALE GENOMIC DNA]</scope>
    <source>
        <strain evidence="1 2">D19-10-3-21</strain>
    </source>
</reference>
<dbReference type="EMBL" id="SAUX01000041">
    <property type="protein sequence ID" value="RWR26058.1"/>
    <property type="molecule type" value="Genomic_DNA"/>
</dbReference>
<keyword evidence="1" id="KW-0808">Transferase</keyword>
<name>A0A443JZV5_9RHOB</name>
<reference evidence="1 2" key="2">
    <citation type="submission" date="2019-01" db="EMBL/GenBank/DDBJ databases">
        <authorList>
            <person name="Li Y."/>
        </authorList>
    </citation>
    <scope>NUCLEOTIDE SEQUENCE [LARGE SCALE GENOMIC DNA]</scope>
    <source>
        <strain evidence="1 2">D19-10-3-21</strain>
    </source>
</reference>
<dbReference type="OrthoDB" id="9797391at2"/>
<dbReference type="Gene3D" id="3.90.550.10">
    <property type="entry name" value="Spore Coat Polysaccharide Biosynthesis Protein SpsA, Chain A"/>
    <property type="match status" value="1"/>
</dbReference>
<dbReference type="SUPFAM" id="SSF53448">
    <property type="entry name" value="Nucleotide-diphospho-sugar transferases"/>
    <property type="match status" value="1"/>
</dbReference>
<proteinExistence type="predicted"/>
<dbReference type="Proteomes" id="UP000285295">
    <property type="component" value="Unassembled WGS sequence"/>
</dbReference>
<evidence type="ECO:0000313" key="2">
    <source>
        <dbReference type="Proteomes" id="UP000285295"/>
    </source>
</evidence>
<protein>
    <submittedName>
        <fullName evidence="1">Glycosyltransferase</fullName>
    </submittedName>
</protein>
<gene>
    <name evidence="1" type="ORF">D2T31_21250</name>
</gene>
<organism evidence="1 2">
    <name type="scientific">Paenirhodobacter populi</name>
    <dbReference type="NCBI Taxonomy" id="2306993"/>
    <lineage>
        <taxon>Bacteria</taxon>
        <taxon>Pseudomonadati</taxon>
        <taxon>Pseudomonadota</taxon>
        <taxon>Alphaproteobacteria</taxon>
        <taxon>Rhodobacterales</taxon>
        <taxon>Rhodobacter group</taxon>
        <taxon>Paenirhodobacter</taxon>
    </lineage>
</organism>
<dbReference type="GO" id="GO:0016740">
    <property type="term" value="F:transferase activity"/>
    <property type="evidence" value="ECO:0007669"/>
    <property type="project" value="UniProtKB-KW"/>
</dbReference>
<dbReference type="AlphaFoldDB" id="A0A443JZV5"/>